<dbReference type="AlphaFoldDB" id="A0A6M5YRE5"/>
<keyword evidence="2" id="KW-1185">Reference proteome</keyword>
<dbReference type="KEGG" id="ftj:FTUN_3480"/>
<dbReference type="Gene3D" id="3.40.50.11440">
    <property type="match status" value="1"/>
</dbReference>
<organism evidence="1 2">
    <name type="scientific">Frigoriglobus tundricola</name>
    <dbReference type="NCBI Taxonomy" id="2774151"/>
    <lineage>
        <taxon>Bacteria</taxon>
        <taxon>Pseudomonadati</taxon>
        <taxon>Planctomycetota</taxon>
        <taxon>Planctomycetia</taxon>
        <taxon>Gemmatales</taxon>
        <taxon>Gemmataceae</taxon>
        <taxon>Frigoriglobus</taxon>
    </lineage>
</organism>
<dbReference type="Proteomes" id="UP000503447">
    <property type="component" value="Chromosome"/>
</dbReference>
<sequence>MDLPRVQLVRQITPPSPIRDVAGAVRRQWLSSKTAKRIRPGMRIAVGCGSRGLANYLTLAKATVEALKELGAVPFVVAAMGSHGGATAAGQRELLAGYHIDEAHLGVPVVTDMDAENIGANSWGQPVWFDKNALAADGVVTVSRVKPHTDFRGTFESGVLKMLVIGFGKRHGADQVHSFGTRGLRDMIPESGKVILERTPFLGGLATLENANEETAHLEVLDRDDLYAREPELLVQASKMMGRLPFKGADVLVVGECGKNYSGAGMDPNVIGRMLIEATPEAETNDPRVVRLAVLDVSPECHGNATGIGLADITTTRALGSIDPVPFRMNNFTARSLWRSKLPFGFDTDREVLERCMETCWQPDYDQVKFCVIPNTLEVAEVWVSAPLAADMRGRPHLEFVGEPIALPFDATGNLIQEKLFPHSVRGRRVKAHAHA</sequence>
<proteinExistence type="predicted"/>
<dbReference type="RefSeq" id="WP_171471598.1">
    <property type="nucleotide sequence ID" value="NZ_CP053452.2"/>
</dbReference>
<gene>
    <name evidence="1" type="ORF">FTUN_3480</name>
</gene>
<protein>
    <submittedName>
        <fullName evidence="1">Iron-sulfur cluster-binding protein</fullName>
    </submittedName>
</protein>
<evidence type="ECO:0000313" key="2">
    <source>
        <dbReference type="Proteomes" id="UP000503447"/>
    </source>
</evidence>
<accession>A0A6M5YRE5</accession>
<evidence type="ECO:0000313" key="1">
    <source>
        <dbReference type="EMBL" id="QJW95926.1"/>
    </source>
</evidence>
<reference evidence="2" key="1">
    <citation type="submission" date="2020-05" db="EMBL/GenBank/DDBJ databases">
        <title>Frigoriglobus tundricola gen. nov., sp. nov., a psychrotolerant cellulolytic planctomycete of the family Gemmataceae with two divergent copies of 16S rRNA gene.</title>
        <authorList>
            <person name="Kulichevskaya I.S."/>
            <person name="Ivanova A.A."/>
            <person name="Naumoff D.G."/>
            <person name="Beletsky A.V."/>
            <person name="Rijpstra W.I.C."/>
            <person name="Sinninghe Damste J.S."/>
            <person name="Mardanov A.V."/>
            <person name="Ravin N.V."/>
            <person name="Dedysh S.N."/>
        </authorList>
    </citation>
    <scope>NUCLEOTIDE SEQUENCE [LARGE SCALE GENOMIC DNA]</scope>
    <source>
        <strain evidence="2">PL17</strain>
    </source>
</reference>
<dbReference type="EMBL" id="CP053452">
    <property type="protein sequence ID" value="QJW95926.1"/>
    <property type="molecule type" value="Genomic_DNA"/>
</dbReference>
<name>A0A6M5YRE5_9BACT</name>